<organism evidence="11 12">
    <name type="scientific">Epilithonimonas hispanica</name>
    <dbReference type="NCBI Taxonomy" id="358687"/>
    <lineage>
        <taxon>Bacteria</taxon>
        <taxon>Pseudomonadati</taxon>
        <taxon>Bacteroidota</taxon>
        <taxon>Flavobacteriia</taxon>
        <taxon>Flavobacteriales</taxon>
        <taxon>Weeksellaceae</taxon>
        <taxon>Chryseobacterium group</taxon>
        <taxon>Epilithonimonas</taxon>
    </lineage>
</organism>
<dbReference type="NCBIfam" id="TIGR01007">
    <property type="entry name" value="eps_fam"/>
    <property type="match status" value="1"/>
</dbReference>
<keyword evidence="7" id="KW-0829">Tyrosine-protein kinase</keyword>
<dbReference type="GO" id="GO:0005886">
    <property type="term" value="C:plasma membrane"/>
    <property type="evidence" value="ECO:0007669"/>
    <property type="project" value="TreeGrafter"/>
</dbReference>
<evidence type="ECO:0000256" key="7">
    <source>
        <dbReference type="ARBA" id="ARBA00023137"/>
    </source>
</evidence>
<keyword evidence="9" id="KW-1133">Transmembrane helix</keyword>
<name>A0A3D9CTS8_9FLAO</name>
<dbReference type="GO" id="GO:0005524">
    <property type="term" value="F:ATP binding"/>
    <property type="evidence" value="ECO:0007669"/>
    <property type="project" value="UniProtKB-KW"/>
</dbReference>
<evidence type="ECO:0000256" key="5">
    <source>
        <dbReference type="ARBA" id="ARBA00022777"/>
    </source>
</evidence>
<evidence type="ECO:0000313" key="12">
    <source>
        <dbReference type="Proteomes" id="UP000256326"/>
    </source>
</evidence>
<dbReference type="SUPFAM" id="SSF52540">
    <property type="entry name" value="P-loop containing nucleoside triphosphate hydrolases"/>
    <property type="match status" value="1"/>
</dbReference>
<keyword evidence="4" id="KW-0547">Nucleotide-binding</keyword>
<dbReference type="Gene3D" id="3.40.50.300">
    <property type="entry name" value="P-loop containing nucleotide triphosphate hydrolases"/>
    <property type="match status" value="1"/>
</dbReference>
<comment type="similarity">
    <text evidence="1">Belongs to the CpsD/CapB family.</text>
</comment>
<evidence type="ECO:0000256" key="2">
    <source>
        <dbReference type="ARBA" id="ARBA00011903"/>
    </source>
</evidence>
<keyword evidence="9" id="KW-0812">Transmembrane</keyword>
<protein>
    <recommendedName>
        <fullName evidence="2">non-specific protein-tyrosine kinase</fullName>
        <ecNumber evidence="2">2.7.10.2</ecNumber>
    </recommendedName>
</protein>
<accession>A0A3D9CTS8</accession>
<feature type="domain" description="AAA" evidence="10">
    <location>
        <begin position="576"/>
        <end position="732"/>
    </location>
</feature>
<keyword evidence="9" id="KW-0472">Membrane</keyword>
<evidence type="ECO:0000256" key="6">
    <source>
        <dbReference type="ARBA" id="ARBA00022840"/>
    </source>
</evidence>
<dbReference type="EMBL" id="QNUG01000028">
    <property type="protein sequence ID" value="REC69176.1"/>
    <property type="molecule type" value="Genomic_DNA"/>
</dbReference>
<dbReference type="AlphaFoldDB" id="A0A3D9CTS8"/>
<keyword evidence="5 11" id="KW-0418">Kinase</keyword>
<dbReference type="Proteomes" id="UP000256326">
    <property type="component" value="Unassembled WGS sequence"/>
</dbReference>
<evidence type="ECO:0000256" key="1">
    <source>
        <dbReference type="ARBA" id="ARBA00007316"/>
    </source>
</evidence>
<dbReference type="PANTHER" id="PTHR32309:SF13">
    <property type="entry name" value="FERRIC ENTEROBACTIN TRANSPORT PROTEIN FEPE"/>
    <property type="match status" value="1"/>
</dbReference>
<feature type="transmembrane region" description="Helical" evidence="9">
    <location>
        <begin position="27"/>
        <end position="46"/>
    </location>
</feature>
<dbReference type="InterPro" id="IPR025669">
    <property type="entry name" value="AAA_dom"/>
</dbReference>
<gene>
    <name evidence="11" type="ORF">DRF58_12575</name>
</gene>
<evidence type="ECO:0000259" key="10">
    <source>
        <dbReference type="Pfam" id="PF13614"/>
    </source>
</evidence>
<reference evidence="11 12" key="1">
    <citation type="journal article" date="2006" name="Int. J. Syst. Evol. Microbiol.">
        <title>Chryseobacterium hispanicum sp. nov., isolated from the drinking water distribution system of Sevilla, Spain.</title>
        <authorList>
            <person name="Gallego V."/>
            <person name="Garcia M.T."/>
            <person name="Ventosa A."/>
        </authorList>
    </citation>
    <scope>NUCLEOTIDE SEQUENCE [LARGE SCALE GENOMIC DNA]</scope>
    <source>
        <strain evidence="11 12">KCTC 22104</strain>
    </source>
</reference>
<keyword evidence="6" id="KW-0067">ATP-binding</keyword>
<dbReference type="Pfam" id="PF13614">
    <property type="entry name" value="AAA_31"/>
    <property type="match status" value="1"/>
</dbReference>
<proteinExistence type="inferred from homology"/>
<evidence type="ECO:0000256" key="9">
    <source>
        <dbReference type="SAM" id="Phobius"/>
    </source>
</evidence>
<sequence>MELMESQPAVKKRKLNLKKEVLKYLRYWYWMLLSMIVFYLGARVYLRYITPQYLSKTTLQFPQSKTKGGVPLSDLTTLGNGLNGDSELQGEASAILSKPILAKVVGQLNMNVSFYGVGAIKETELYTSSPLLANIITVTDLRFSSVSYVVTPNGNNTYKLSEGPLLKGKDTFRLGEIAQLPFGKFVMNLKQGVKSFAPVKVVFRSTSNLVSSLESSVIVSLPPDKGLMMELSLIGAIPSKSENILNSITEHYKQEGVKDRNLEAQNTQDFINGRLEIISEDLSGIEGEKESFKRKNQITDLDTQAALAVNNANANTNQIVTLATQLDLVNSIYAFTAAERLLPSNMGLSSVTEGYIAKYNEMLLTKNKTLKQATTQNPSVIQLNRDIAEMRDLIRDNLKESKITLQLQIAQVQNQLDTNRSKIYNYPTQEKVYRGIERQQNLKEQLYLYLLQKREENAITLAVTAPIAKVINPAYTVGIVKPDRQKITLGALLAGLLLPLVILFIKYASDSKVHTKQQIQSQLPDALIIAEIPEGEKESHLVLANDFSVFSESFRILTSNLKFILKTKKNKKESDVILITSSIKGEGKTTIAFNTAMSLAGNAKVLLIGADIRNPQLHRFVPIKEKGLTDYLVSDDLVPDSYIVPSKIHDNVDVLFSGALAPNPNDLLEMDKFDAMIELLRERYRYIVIDSAPVMLVSDTLHLIDIADAILYVVKSNYTEVQMLDFIDELQTTHDVTNMSFVLNNVKPENSRYGNKYGYGYYTNSGKQGIKKFF</sequence>
<dbReference type="GO" id="GO:0004715">
    <property type="term" value="F:non-membrane spanning protein tyrosine kinase activity"/>
    <property type="evidence" value="ECO:0007669"/>
    <property type="project" value="UniProtKB-EC"/>
</dbReference>
<evidence type="ECO:0000256" key="8">
    <source>
        <dbReference type="ARBA" id="ARBA00051245"/>
    </source>
</evidence>
<keyword evidence="3" id="KW-0808">Transferase</keyword>
<dbReference type="InterPro" id="IPR027417">
    <property type="entry name" value="P-loop_NTPase"/>
</dbReference>
<dbReference type="EC" id="2.7.10.2" evidence="2"/>
<feature type="transmembrane region" description="Helical" evidence="9">
    <location>
        <begin position="487"/>
        <end position="508"/>
    </location>
</feature>
<evidence type="ECO:0000256" key="4">
    <source>
        <dbReference type="ARBA" id="ARBA00022741"/>
    </source>
</evidence>
<dbReference type="InterPro" id="IPR050445">
    <property type="entry name" value="Bact_polysacc_biosynth/exp"/>
</dbReference>
<dbReference type="InterPro" id="IPR005702">
    <property type="entry name" value="Wzc-like_C"/>
</dbReference>
<dbReference type="PANTHER" id="PTHR32309">
    <property type="entry name" value="TYROSINE-PROTEIN KINASE"/>
    <property type="match status" value="1"/>
</dbReference>
<dbReference type="CDD" id="cd05387">
    <property type="entry name" value="BY-kinase"/>
    <property type="match status" value="1"/>
</dbReference>
<evidence type="ECO:0000313" key="11">
    <source>
        <dbReference type="EMBL" id="REC69176.1"/>
    </source>
</evidence>
<keyword evidence="12" id="KW-1185">Reference proteome</keyword>
<comment type="caution">
    <text evidence="11">The sequence shown here is derived from an EMBL/GenBank/DDBJ whole genome shotgun (WGS) entry which is preliminary data.</text>
</comment>
<evidence type="ECO:0000256" key="3">
    <source>
        <dbReference type="ARBA" id="ARBA00022679"/>
    </source>
</evidence>
<comment type="catalytic activity">
    <reaction evidence="8">
        <text>L-tyrosyl-[protein] + ATP = O-phospho-L-tyrosyl-[protein] + ADP + H(+)</text>
        <dbReference type="Rhea" id="RHEA:10596"/>
        <dbReference type="Rhea" id="RHEA-COMP:10136"/>
        <dbReference type="Rhea" id="RHEA-COMP:20101"/>
        <dbReference type="ChEBI" id="CHEBI:15378"/>
        <dbReference type="ChEBI" id="CHEBI:30616"/>
        <dbReference type="ChEBI" id="CHEBI:46858"/>
        <dbReference type="ChEBI" id="CHEBI:61978"/>
        <dbReference type="ChEBI" id="CHEBI:456216"/>
        <dbReference type="EC" id="2.7.10.2"/>
    </reaction>
</comment>